<dbReference type="PANTHER" id="PTHR23427">
    <property type="entry name" value="SURFEIT LOCUS PROTEIN"/>
    <property type="match status" value="1"/>
</dbReference>
<evidence type="ECO:0000256" key="4">
    <source>
        <dbReference type="ARBA" id="ARBA00022989"/>
    </source>
</evidence>
<evidence type="ECO:0000313" key="8">
    <source>
        <dbReference type="Proteomes" id="UP001595886"/>
    </source>
</evidence>
<comment type="caution">
    <text evidence="7">The sequence shown here is derived from an EMBL/GenBank/DDBJ whole genome shotgun (WGS) entry which is preliminary data.</text>
</comment>
<name>A0ABV9QSQ0_9GAMM</name>
<comment type="similarity">
    <text evidence="2 6">Belongs to the SURF1 family.</text>
</comment>
<evidence type="ECO:0000256" key="1">
    <source>
        <dbReference type="ARBA" id="ARBA00004370"/>
    </source>
</evidence>
<evidence type="ECO:0000256" key="3">
    <source>
        <dbReference type="ARBA" id="ARBA00022692"/>
    </source>
</evidence>
<keyword evidence="8" id="KW-1185">Reference proteome</keyword>
<dbReference type="PROSITE" id="PS50895">
    <property type="entry name" value="SURF1"/>
    <property type="match status" value="1"/>
</dbReference>
<dbReference type="CDD" id="cd06662">
    <property type="entry name" value="SURF1"/>
    <property type="match status" value="1"/>
</dbReference>
<keyword evidence="4 6" id="KW-1133">Transmembrane helix</keyword>
<accession>A0ABV9QSQ0</accession>
<keyword evidence="6" id="KW-1003">Cell membrane</keyword>
<evidence type="ECO:0000256" key="6">
    <source>
        <dbReference type="RuleBase" id="RU363076"/>
    </source>
</evidence>
<evidence type="ECO:0000256" key="2">
    <source>
        <dbReference type="ARBA" id="ARBA00007165"/>
    </source>
</evidence>
<dbReference type="EMBL" id="JBHSHD010000005">
    <property type="protein sequence ID" value="MFC4819644.1"/>
    <property type="molecule type" value="Genomic_DNA"/>
</dbReference>
<feature type="transmembrane region" description="Helical" evidence="6">
    <location>
        <begin position="219"/>
        <end position="241"/>
    </location>
</feature>
<dbReference type="InterPro" id="IPR045214">
    <property type="entry name" value="Surf1/Surf4"/>
</dbReference>
<dbReference type="RefSeq" id="WP_380019431.1">
    <property type="nucleotide sequence ID" value="NZ_JBHSHD010000005.1"/>
</dbReference>
<gene>
    <name evidence="7" type="ORF">ACFO6Q_04880</name>
</gene>
<keyword evidence="5 6" id="KW-0472">Membrane</keyword>
<evidence type="ECO:0000256" key="5">
    <source>
        <dbReference type="ARBA" id="ARBA00023136"/>
    </source>
</evidence>
<dbReference type="Proteomes" id="UP001595886">
    <property type="component" value="Unassembled WGS sequence"/>
</dbReference>
<comment type="subcellular location">
    <subcellularLocation>
        <location evidence="6">Cell membrane</location>
        <topology evidence="6">Multi-pass membrane protein</topology>
    </subcellularLocation>
    <subcellularLocation>
        <location evidence="1">Membrane</location>
    </subcellularLocation>
</comment>
<comment type="caution">
    <text evidence="6">Lacks conserved residue(s) required for the propagation of feature annotation.</text>
</comment>
<dbReference type="PANTHER" id="PTHR23427:SF2">
    <property type="entry name" value="SURFEIT LOCUS PROTEIN 1"/>
    <property type="match status" value="1"/>
</dbReference>
<sequence length="246" mass="27418">MSARRWRRPRAFAVVLCLAGVALFIALGSWQWRRGQEKAELFAAFDRGFAQAPIALEQARREAGGAVYPHVVVRGSYVEPDYEYELENQVRDGRVGVMAFALFQPAGGGDPLLVNRGFLPYASGDRRYPELPPLPRGEVSLSGLYAPPPGAGLRLGGNGLEAQKYPKKVIYLDLAEVGADLDRRLDPRVLLLLPEPGAAESARFVREWRPEVFPPERHYGYALTWFTFAAVVVATFAILHWRKTPQ</sequence>
<evidence type="ECO:0000313" key="7">
    <source>
        <dbReference type="EMBL" id="MFC4819644.1"/>
    </source>
</evidence>
<organism evidence="7 8">
    <name type="scientific">Dokdonella ginsengisoli</name>
    <dbReference type="NCBI Taxonomy" id="363846"/>
    <lineage>
        <taxon>Bacteria</taxon>
        <taxon>Pseudomonadati</taxon>
        <taxon>Pseudomonadota</taxon>
        <taxon>Gammaproteobacteria</taxon>
        <taxon>Lysobacterales</taxon>
        <taxon>Rhodanobacteraceae</taxon>
        <taxon>Dokdonella</taxon>
    </lineage>
</organism>
<dbReference type="Pfam" id="PF02104">
    <property type="entry name" value="SURF1"/>
    <property type="match status" value="1"/>
</dbReference>
<reference evidence="8" key="1">
    <citation type="journal article" date="2019" name="Int. J. Syst. Evol. Microbiol.">
        <title>The Global Catalogue of Microorganisms (GCM) 10K type strain sequencing project: providing services to taxonomists for standard genome sequencing and annotation.</title>
        <authorList>
            <consortium name="The Broad Institute Genomics Platform"/>
            <consortium name="The Broad Institute Genome Sequencing Center for Infectious Disease"/>
            <person name="Wu L."/>
            <person name="Ma J."/>
        </authorList>
    </citation>
    <scope>NUCLEOTIDE SEQUENCE [LARGE SCALE GENOMIC DNA]</scope>
    <source>
        <strain evidence="8">CCUG 30340</strain>
    </source>
</reference>
<protein>
    <recommendedName>
        <fullName evidence="6">SURF1-like protein</fullName>
    </recommendedName>
</protein>
<keyword evidence="3 6" id="KW-0812">Transmembrane</keyword>
<dbReference type="InterPro" id="IPR002994">
    <property type="entry name" value="Surf1/Shy1"/>
</dbReference>
<proteinExistence type="inferred from homology"/>